<accession>A0AAW0TD54</accession>
<dbReference type="SMART" id="SM00407">
    <property type="entry name" value="IGc1"/>
    <property type="match status" value="1"/>
</dbReference>
<sequence length="1118" mass="123544">MNEAMDSPHSAFVTVDVNVPPLSVIASGAESPLHEGEEVTLECVARGARPKAIITWLNGTVPVKDAVTEVNMETDNTYESRSRLQFHATRFENERTFTCEVTNVVLENRNQKPMRREVTLDVRYVPIVKVRPENLTVNESMDVLIFCQYSANPSQLTHVHWYQDLRQVDVAGQPGKYGNGNVDHPSLLIKNTSSSDMGEYTCRVSNEVGASRVINSAYVSVLFRPQVQVVMDRTEPVSEEDRVNVTLICEAVKANPVELVRVRWYLQGELLKELPECDGNASLYGSNSELCDIDPARMLLENVFKDFHGNYSCEGMNEAGWGPRSADAELVVHYAPGPAFINKPSYVKKGTSLELTCNVEDPGRPAASQFRWFRGSHLVPDVTTATWTINPVSLETEDNFTCVPFNVEGEGERATVFIDVQAAPVFIDRLPPYYGALMSAKRVSLSCRVECSPLCSIEWLKNDEPLLNDTHYSISTRRLPPDSSSGDLESVSSELTWRMDRWPGGMLDRDLDNANYTCNSSGNDAGPGVISHTYFRVEYPPEQIVVSETYIQVGEGEIPPKVICNASSYPEPTYVWQHAGQTVSMGAVLNMDYPIKRSRAGEYQCIAENRHGEMKAATNFDVLFKPECKIDREDGGSGEDAHILLICRAAANPEEVAFRWRLLNETLTQDITSEGLESRLRLPATSESLGTYYCYVNNTLGESIPCEIDVTEKLADDNLIVISAIVAAVIVLVIIICVVIIVICRRQRHAGKYPEGSKPPSTGHKDNGVPSSPDDDTNKQTFYENLPFHGMQAPPNKPFKSSLDGGDMEYADVDYATYNYGPIPYKAASVSNAEEKKAEQEAEMKGRYPTLETLTCLNRIPHHGIRRFIMVTSSLKVKKKRFGCRPRKDLRVAMSSRPVWCVGCLCHERKLGWTGHASPSAVFFQSVGRHQEPPRTSLFLVVRAAVTEMTDTRAAAGRPRPRCSPAPPHAADGARELLVQVHSVDSEPLARWPVTGGLPELQFFLVFLIFKSSLGASVRGGPALKVVQVSGLVRSVHSLEGDSPGLRGGGSSSPTQGSERSAANEDQPQHTRHAPESKHWLARKRVSSSMAVPPTCLTPHPSSGHQATFPQYIVGDSE</sequence>
<dbReference type="EMBL" id="JARAKH010000034">
    <property type="protein sequence ID" value="KAK8384573.1"/>
    <property type="molecule type" value="Genomic_DNA"/>
</dbReference>
<dbReference type="GO" id="GO:0016020">
    <property type="term" value="C:membrane"/>
    <property type="evidence" value="ECO:0007669"/>
    <property type="project" value="UniProtKB-SubCell"/>
</dbReference>
<evidence type="ECO:0000256" key="6">
    <source>
        <dbReference type="SAM" id="MobiDB-lite"/>
    </source>
</evidence>
<dbReference type="PROSITE" id="PS50835">
    <property type="entry name" value="IG_LIKE"/>
    <property type="match status" value="7"/>
</dbReference>
<dbReference type="InterPro" id="IPR007110">
    <property type="entry name" value="Ig-like_dom"/>
</dbReference>
<dbReference type="Pfam" id="PF08205">
    <property type="entry name" value="C2-set_2"/>
    <property type="match status" value="1"/>
</dbReference>
<dbReference type="SUPFAM" id="SSF48726">
    <property type="entry name" value="Immunoglobulin"/>
    <property type="match status" value="6"/>
</dbReference>
<keyword evidence="4" id="KW-0325">Glycoprotein</keyword>
<dbReference type="CDD" id="cd00096">
    <property type="entry name" value="Ig"/>
    <property type="match status" value="1"/>
</dbReference>
<feature type="compositionally biased region" description="Polar residues" evidence="6">
    <location>
        <begin position="1054"/>
        <end position="1066"/>
    </location>
</feature>
<keyword evidence="7" id="KW-0812">Transmembrane</keyword>
<dbReference type="AlphaFoldDB" id="A0AAW0TD54"/>
<dbReference type="Gene3D" id="2.60.40.10">
    <property type="entry name" value="Immunoglobulins"/>
    <property type="match status" value="7"/>
</dbReference>
<keyword evidence="5" id="KW-0393">Immunoglobulin domain</keyword>
<keyword evidence="7" id="KW-1133">Transmembrane helix</keyword>
<feature type="region of interest" description="Disordered" evidence="6">
    <location>
        <begin position="1038"/>
        <end position="1118"/>
    </location>
</feature>
<feature type="domain" description="Ig-like" evidence="8">
    <location>
        <begin position="20"/>
        <end position="119"/>
    </location>
</feature>
<name>A0AAW0TD54_SCYPA</name>
<evidence type="ECO:0000256" key="5">
    <source>
        <dbReference type="ARBA" id="ARBA00023319"/>
    </source>
</evidence>
<proteinExistence type="predicted"/>
<dbReference type="Pfam" id="PF13927">
    <property type="entry name" value="Ig_3"/>
    <property type="match status" value="1"/>
</dbReference>
<evidence type="ECO:0000313" key="9">
    <source>
        <dbReference type="EMBL" id="KAK8384572.1"/>
    </source>
</evidence>
<evidence type="ECO:0000256" key="3">
    <source>
        <dbReference type="ARBA" id="ARBA00023157"/>
    </source>
</evidence>
<dbReference type="PANTHER" id="PTHR11640">
    <property type="entry name" value="NEPHRIN"/>
    <property type="match status" value="1"/>
</dbReference>
<feature type="domain" description="Ig-like" evidence="8">
    <location>
        <begin position="424"/>
        <end position="531"/>
    </location>
</feature>
<evidence type="ECO:0000256" key="2">
    <source>
        <dbReference type="ARBA" id="ARBA00023136"/>
    </source>
</evidence>
<reference evidence="9 10" key="1">
    <citation type="submission" date="2023-03" db="EMBL/GenBank/DDBJ databases">
        <title>High-quality genome of Scylla paramamosain provides insights in environmental adaptation.</title>
        <authorList>
            <person name="Zhang L."/>
        </authorList>
    </citation>
    <scope>NUCLEOTIDE SEQUENCE [LARGE SCALE GENOMIC DNA]</scope>
    <source>
        <strain evidence="9">LZ_2023a</strain>
        <tissue evidence="9">Muscle</tissue>
    </source>
</reference>
<evidence type="ECO:0000313" key="10">
    <source>
        <dbReference type="Proteomes" id="UP001487740"/>
    </source>
</evidence>
<feature type="domain" description="Ig-like" evidence="8">
    <location>
        <begin position="626"/>
        <end position="711"/>
    </location>
</feature>
<feature type="domain" description="Ig-like" evidence="8">
    <location>
        <begin position="338"/>
        <end position="419"/>
    </location>
</feature>
<gene>
    <name evidence="9" type="ORF">O3P69_014269</name>
</gene>
<dbReference type="InterPro" id="IPR003599">
    <property type="entry name" value="Ig_sub"/>
</dbReference>
<feature type="region of interest" description="Disordered" evidence="6">
    <location>
        <begin position="752"/>
        <end position="782"/>
    </location>
</feature>
<dbReference type="PANTHER" id="PTHR11640:SF31">
    <property type="entry name" value="IRREGULAR CHIASM C-ROUGHEST PROTEIN-RELATED"/>
    <property type="match status" value="1"/>
</dbReference>
<dbReference type="InterPro" id="IPR036179">
    <property type="entry name" value="Ig-like_dom_sf"/>
</dbReference>
<comment type="subcellular location">
    <subcellularLocation>
        <location evidence="1">Membrane</location>
        <topology evidence="1">Single-pass type I membrane protein</topology>
    </subcellularLocation>
</comment>
<feature type="transmembrane region" description="Helical" evidence="7">
    <location>
        <begin position="719"/>
        <end position="744"/>
    </location>
</feature>
<dbReference type="Proteomes" id="UP001487740">
    <property type="component" value="Unassembled WGS sequence"/>
</dbReference>
<evidence type="ECO:0000256" key="7">
    <source>
        <dbReference type="SAM" id="Phobius"/>
    </source>
</evidence>
<dbReference type="InterPro" id="IPR013162">
    <property type="entry name" value="CD80_C2-set"/>
</dbReference>
<dbReference type="InterPro" id="IPR003597">
    <property type="entry name" value="Ig_C1-set"/>
</dbReference>
<keyword evidence="10" id="KW-1185">Reference proteome</keyword>
<dbReference type="InterPro" id="IPR003598">
    <property type="entry name" value="Ig_sub2"/>
</dbReference>
<dbReference type="EMBL" id="JARAKH010000034">
    <property type="protein sequence ID" value="KAK8384572.1"/>
    <property type="molecule type" value="Genomic_DNA"/>
</dbReference>
<comment type="caution">
    <text evidence="9">The sequence shown here is derived from an EMBL/GenBank/DDBJ whole genome shotgun (WGS) entry which is preliminary data.</text>
</comment>
<dbReference type="SMART" id="SM00408">
    <property type="entry name" value="IGc2"/>
    <property type="match status" value="6"/>
</dbReference>
<dbReference type="InterPro" id="IPR051275">
    <property type="entry name" value="Cell_adhesion_signaling"/>
</dbReference>
<keyword evidence="3" id="KW-1015">Disulfide bond</keyword>
<feature type="compositionally biased region" description="Basic and acidic residues" evidence="6">
    <location>
        <begin position="1067"/>
        <end position="1079"/>
    </location>
</feature>
<feature type="domain" description="Ig-like" evidence="8">
    <location>
        <begin position="225"/>
        <end position="331"/>
    </location>
</feature>
<evidence type="ECO:0000256" key="1">
    <source>
        <dbReference type="ARBA" id="ARBA00004479"/>
    </source>
</evidence>
<evidence type="ECO:0000256" key="4">
    <source>
        <dbReference type="ARBA" id="ARBA00023180"/>
    </source>
</evidence>
<protein>
    <recommendedName>
        <fullName evidence="8">Ig-like domain-containing protein</fullName>
    </recommendedName>
</protein>
<feature type="domain" description="Ig-like" evidence="8">
    <location>
        <begin position="541"/>
        <end position="621"/>
    </location>
</feature>
<dbReference type="SMART" id="SM00409">
    <property type="entry name" value="IG"/>
    <property type="match status" value="5"/>
</dbReference>
<dbReference type="InterPro" id="IPR013783">
    <property type="entry name" value="Ig-like_fold"/>
</dbReference>
<feature type="compositionally biased region" description="Polar residues" evidence="6">
    <location>
        <begin position="1100"/>
        <end position="1109"/>
    </location>
</feature>
<organism evidence="9 10">
    <name type="scientific">Scylla paramamosain</name>
    <name type="common">Mud crab</name>
    <dbReference type="NCBI Taxonomy" id="85552"/>
    <lineage>
        <taxon>Eukaryota</taxon>
        <taxon>Metazoa</taxon>
        <taxon>Ecdysozoa</taxon>
        <taxon>Arthropoda</taxon>
        <taxon>Crustacea</taxon>
        <taxon>Multicrustacea</taxon>
        <taxon>Malacostraca</taxon>
        <taxon>Eumalacostraca</taxon>
        <taxon>Eucarida</taxon>
        <taxon>Decapoda</taxon>
        <taxon>Pleocyemata</taxon>
        <taxon>Brachyura</taxon>
        <taxon>Eubrachyura</taxon>
        <taxon>Portunoidea</taxon>
        <taxon>Portunidae</taxon>
        <taxon>Portuninae</taxon>
        <taxon>Scylla</taxon>
    </lineage>
</organism>
<evidence type="ECO:0000259" key="8">
    <source>
        <dbReference type="PROSITE" id="PS50835"/>
    </source>
</evidence>
<feature type="domain" description="Ig-like" evidence="8">
    <location>
        <begin position="126"/>
        <end position="220"/>
    </location>
</feature>
<keyword evidence="2 7" id="KW-0472">Membrane</keyword>